<dbReference type="Pfam" id="PF00057">
    <property type="entry name" value="Ldl_recept_a"/>
    <property type="match status" value="8"/>
</dbReference>
<dbReference type="InterPro" id="IPR002172">
    <property type="entry name" value="LDrepeatLR_classA_rpt"/>
</dbReference>
<dbReference type="SMART" id="SM00135">
    <property type="entry name" value="LY"/>
    <property type="match status" value="8"/>
</dbReference>
<dbReference type="FunFam" id="4.10.400.10:FF:000007">
    <property type="entry name" value="Low density lipoprotein receptor-related protein 1"/>
    <property type="match status" value="1"/>
</dbReference>
<feature type="disulfide bond" evidence="13">
    <location>
        <begin position="608"/>
        <end position="620"/>
    </location>
</feature>
<keyword evidence="5" id="KW-0732">Signal</keyword>
<dbReference type="Pfam" id="PF00058">
    <property type="entry name" value="Ldl_recept_b"/>
    <property type="match status" value="2"/>
</dbReference>
<dbReference type="PROSITE" id="PS50068">
    <property type="entry name" value="LDLRA_2"/>
    <property type="match status" value="10"/>
</dbReference>
<feature type="disulfide bond" evidence="13">
    <location>
        <begin position="811"/>
        <end position="826"/>
    </location>
</feature>
<dbReference type="SUPFAM" id="SSF57184">
    <property type="entry name" value="Growth factor receptor domain"/>
    <property type="match status" value="1"/>
</dbReference>
<keyword evidence="9 12" id="KW-1015">Disulfide bond</keyword>
<feature type="disulfide bond" evidence="12">
    <location>
        <begin position="1597"/>
        <end position="1606"/>
    </location>
</feature>
<feature type="transmembrane region" description="Helical" evidence="16">
    <location>
        <begin position="1660"/>
        <end position="1684"/>
    </location>
</feature>
<keyword evidence="8 16" id="KW-0472">Membrane</keyword>
<evidence type="ECO:0000313" key="18">
    <source>
        <dbReference type="EMBL" id="CAG9131331.1"/>
    </source>
</evidence>
<dbReference type="SMART" id="SM00179">
    <property type="entry name" value="EGF_CA"/>
    <property type="match status" value="3"/>
</dbReference>
<gene>
    <name evidence="18" type="ORF">PLXY2_LOCUS10176</name>
</gene>
<keyword evidence="10" id="KW-0675">Receptor</keyword>
<feature type="disulfide bond" evidence="12">
    <location>
        <begin position="1545"/>
        <end position="1554"/>
    </location>
</feature>
<dbReference type="CDD" id="cd00054">
    <property type="entry name" value="EGF_CA"/>
    <property type="match status" value="1"/>
</dbReference>
<dbReference type="InterPro" id="IPR000742">
    <property type="entry name" value="EGF"/>
</dbReference>
<evidence type="ECO:0000256" key="7">
    <source>
        <dbReference type="ARBA" id="ARBA00022989"/>
    </source>
</evidence>
<feature type="disulfide bond" evidence="13">
    <location>
        <begin position="696"/>
        <end position="714"/>
    </location>
</feature>
<dbReference type="InterPro" id="IPR000152">
    <property type="entry name" value="EGF-type_Asp/Asn_hydroxyl_site"/>
</dbReference>
<dbReference type="SUPFAM" id="SSF57196">
    <property type="entry name" value="EGF/Laminin"/>
    <property type="match status" value="2"/>
</dbReference>
<dbReference type="GO" id="GO:0005041">
    <property type="term" value="F:low-density lipoprotein particle receptor activity"/>
    <property type="evidence" value="ECO:0007669"/>
    <property type="project" value="TreeGrafter"/>
</dbReference>
<evidence type="ECO:0000256" key="4">
    <source>
        <dbReference type="ARBA" id="ARBA00022692"/>
    </source>
</evidence>
<dbReference type="FunFam" id="2.10.25.10:FF:000009">
    <property type="entry name" value="Low-density lipoprotein receptor isoform 1"/>
    <property type="match status" value="1"/>
</dbReference>
<dbReference type="PANTHER" id="PTHR22722:SF14">
    <property type="entry name" value="MEGALIN, ISOFORM A"/>
    <property type="match status" value="1"/>
</dbReference>
<keyword evidence="3" id="KW-0254">Endocytosis</keyword>
<feature type="repeat" description="LDL-receptor class B" evidence="14">
    <location>
        <begin position="221"/>
        <end position="264"/>
    </location>
</feature>
<keyword evidence="2 12" id="KW-0245">EGF-like domain</keyword>
<evidence type="ECO:0000256" key="2">
    <source>
        <dbReference type="ARBA" id="ARBA00022536"/>
    </source>
</evidence>
<dbReference type="GO" id="GO:0006897">
    <property type="term" value="P:endocytosis"/>
    <property type="evidence" value="ECO:0007669"/>
    <property type="project" value="UniProtKB-KW"/>
</dbReference>
<keyword evidence="11" id="KW-0325">Glycoprotein</keyword>
<accession>A0A8S4FUD0</accession>
<feature type="disulfide bond" evidence="13">
    <location>
        <begin position="502"/>
        <end position="517"/>
    </location>
</feature>
<dbReference type="PANTHER" id="PTHR22722">
    <property type="entry name" value="LOW-DENSITY LIPOPROTEIN RECEPTOR-RELATED PROTEIN 2-RELATED"/>
    <property type="match status" value="1"/>
</dbReference>
<dbReference type="PROSITE" id="PS51120">
    <property type="entry name" value="LDLRB"/>
    <property type="match status" value="2"/>
</dbReference>
<comment type="caution">
    <text evidence="18">The sequence shown here is derived from an EMBL/GenBank/DDBJ whole genome shotgun (WGS) entry which is preliminary data.</text>
</comment>
<dbReference type="Gene3D" id="2.120.10.30">
    <property type="entry name" value="TolB, C-terminal domain"/>
    <property type="match status" value="2"/>
</dbReference>
<keyword evidence="19" id="KW-1185">Reference proteome</keyword>
<feature type="disulfide bond" evidence="13">
    <location>
        <begin position="838"/>
        <end position="856"/>
    </location>
</feature>
<dbReference type="GO" id="GO:0043235">
    <property type="term" value="C:receptor complex"/>
    <property type="evidence" value="ECO:0007669"/>
    <property type="project" value="TreeGrafter"/>
</dbReference>
<feature type="disulfide bond" evidence="13">
    <location>
        <begin position="708"/>
        <end position="723"/>
    </location>
</feature>
<evidence type="ECO:0000256" key="14">
    <source>
        <dbReference type="PROSITE-ProRule" id="PRU00461"/>
    </source>
</evidence>
<dbReference type="InterPro" id="IPR009030">
    <property type="entry name" value="Growth_fac_rcpt_cys_sf"/>
</dbReference>
<feature type="domain" description="EGF-like" evidence="17">
    <location>
        <begin position="27"/>
        <end position="66"/>
    </location>
</feature>
<dbReference type="Pfam" id="PF12662">
    <property type="entry name" value="cEGF"/>
    <property type="match status" value="1"/>
</dbReference>
<feature type="disulfide bond" evidence="12">
    <location>
        <begin position="1481"/>
        <end position="1490"/>
    </location>
</feature>
<feature type="disulfide bond" evidence="13">
    <location>
        <begin position="831"/>
        <end position="843"/>
    </location>
</feature>
<feature type="disulfide bond" evidence="13">
    <location>
        <begin position="627"/>
        <end position="642"/>
    </location>
</feature>
<feature type="domain" description="EGF-like" evidence="17">
    <location>
        <begin position="1519"/>
        <end position="1555"/>
    </location>
</feature>
<dbReference type="PROSITE" id="PS01186">
    <property type="entry name" value="EGF_2"/>
    <property type="match status" value="3"/>
</dbReference>
<dbReference type="InterPro" id="IPR011042">
    <property type="entry name" value="6-blade_b-propeller_TolB-like"/>
</dbReference>
<dbReference type="PRINTS" id="PR00261">
    <property type="entry name" value="LDLRECEPTOR"/>
</dbReference>
<evidence type="ECO:0000256" key="9">
    <source>
        <dbReference type="ARBA" id="ARBA00023157"/>
    </source>
</evidence>
<reference evidence="18" key="1">
    <citation type="submission" date="2020-11" db="EMBL/GenBank/DDBJ databases">
        <authorList>
            <person name="Whiteford S."/>
        </authorList>
    </citation>
    <scope>NUCLEOTIDE SEQUENCE</scope>
</reference>
<evidence type="ECO:0000256" key="12">
    <source>
        <dbReference type="PROSITE-ProRule" id="PRU00076"/>
    </source>
</evidence>
<keyword evidence="7 16" id="KW-1133">Transmembrane helix</keyword>
<feature type="disulfide bond" evidence="13">
    <location>
        <begin position="575"/>
        <end position="593"/>
    </location>
</feature>
<dbReference type="SMART" id="SM00192">
    <property type="entry name" value="LDLa"/>
    <property type="match status" value="10"/>
</dbReference>
<feature type="disulfide bond" evidence="13">
    <location>
        <begin position="568"/>
        <end position="580"/>
    </location>
</feature>
<feature type="disulfide bond" evidence="13">
    <location>
        <begin position="689"/>
        <end position="701"/>
    </location>
</feature>
<evidence type="ECO:0000256" key="13">
    <source>
        <dbReference type="PROSITE-ProRule" id="PRU00124"/>
    </source>
</evidence>
<dbReference type="EMBL" id="CAJHNJ030000044">
    <property type="protein sequence ID" value="CAG9131331.1"/>
    <property type="molecule type" value="Genomic_DNA"/>
</dbReference>
<keyword evidence="4 16" id="KW-0812">Transmembrane</keyword>
<evidence type="ECO:0000256" key="11">
    <source>
        <dbReference type="ARBA" id="ARBA00023180"/>
    </source>
</evidence>
<dbReference type="FunFam" id="2.120.10.30:FF:000241">
    <property type="entry name" value="Low-density lipoprotein receptor-related protein 6"/>
    <property type="match status" value="1"/>
</dbReference>
<evidence type="ECO:0000256" key="10">
    <source>
        <dbReference type="ARBA" id="ARBA00023170"/>
    </source>
</evidence>
<evidence type="ECO:0000256" key="8">
    <source>
        <dbReference type="ARBA" id="ARBA00023136"/>
    </source>
</evidence>
<feature type="disulfide bond" evidence="12">
    <location>
        <begin position="31"/>
        <end position="41"/>
    </location>
</feature>
<dbReference type="SMART" id="SM00181">
    <property type="entry name" value="EGF"/>
    <property type="match status" value="8"/>
</dbReference>
<dbReference type="SUPFAM" id="SSF57424">
    <property type="entry name" value="LDL receptor-like module"/>
    <property type="match status" value="9"/>
</dbReference>
<dbReference type="CDD" id="cd00112">
    <property type="entry name" value="LDLa"/>
    <property type="match status" value="8"/>
</dbReference>
<dbReference type="Gene3D" id="4.10.400.10">
    <property type="entry name" value="Low-density Lipoprotein Receptor"/>
    <property type="match status" value="9"/>
</dbReference>
<dbReference type="InterPro" id="IPR023415">
    <property type="entry name" value="LDLR_class-A_CS"/>
</dbReference>
<comment type="caution">
    <text evidence="12">Lacks conserved residue(s) required for the propagation of feature annotation.</text>
</comment>
<dbReference type="InterPro" id="IPR000033">
    <property type="entry name" value="LDLR_classB_rpt"/>
</dbReference>
<evidence type="ECO:0000256" key="1">
    <source>
        <dbReference type="ARBA" id="ARBA00004479"/>
    </source>
</evidence>
<proteinExistence type="predicted"/>
<name>A0A8S4FUD0_PLUXY</name>
<evidence type="ECO:0000256" key="5">
    <source>
        <dbReference type="ARBA" id="ARBA00022729"/>
    </source>
</evidence>
<evidence type="ECO:0000256" key="3">
    <source>
        <dbReference type="ARBA" id="ARBA00022583"/>
    </source>
</evidence>
<organism evidence="18 19">
    <name type="scientific">Plutella xylostella</name>
    <name type="common">Diamondback moth</name>
    <name type="synonym">Plutella maculipennis</name>
    <dbReference type="NCBI Taxonomy" id="51655"/>
    <lineage>
        <taxon>Eukaryota</taxon>
        <taxon>Metazoa</taxon>
        <taxon>Ecdysozoa</taxon>
        <taxon>Arthropoda</taxon>
        <taxon>Hexapoda</taxon>
        <taxon>Insecta</taxon>
        <taxon>Pterygota</taxon>
        <taxon>Neoptera</taxon>
        <taxon>Endopterygota</taxon>
        <taxon>Lepidoptera</taxon>
        <taxon>Glossata</taxon>
        <taxon>Ditrysia</taxon>
        <taxon>Yponomeutoidea</taxon>
        <taxon>Plutellidae</taxon>
        <taxon>Plutella</taxon>
    </lineage>
</organism>
<dbReference type="Proteomes" id="UP000653454">
    <property type="component" value="Unassembled WGS sequence"/>
</dbReference>
<dbReference type="Gene3D" id="2.10.25.10">
    <property type="entry name" value="Laminin"/>
    <property type="match status" value="4"/>
</dbReference>
<dbReference type="InterPro" id="IPR001881">
    <property type="entry name" value="EGF-like_Ca-bd_dom"/>
</dbReference>
<evidence type="ECO:0000259" key="17">
    <source>
        <dbReference type="PROSITE" id="PS50026"/>
    </source>
</evidence>
<feature type="disulfide bond" evidence="13">
    <location>
        <begin position="758"/>
        <end position="773"/>
    </location>
</feature>
<feature type="repeat" description="LDL-receptor class B" evidence="14">
    <location>
        <begin position="178"/>
        <end position="220"/>
    </location>
</feature>
<evidence type="ECO:0000256" key="15">
    <source>
        <dbReference type="SAM" id="MobiDB-lite"/>
    </source>
</evidence>
<feature type="domain" description="EGF-like" evidence="17">
    <location>
        <begin position="1455"/>
        <end position="1491"/>
    </location>
</feature>
<feature type="domain" description="EGF-like" evidence="17">
    <location>
        <begin position="1300"/>
        <end position="1340"/>
    </location>
</feature>
<feature type="disulfide bond" evidence="13">
    <location>
        <begin position="548"/>
        <end position="563"/>
    </location>
</feature>
<dbReference type="PROSITE" id="PS00022">
    <property type="entry name" value="EGF_1"/>
    <property type="match status" value="4"/>
</dbReference>
<feature type="disulfide bond" evidence="13">
    <location>
        <begin position="615"/>
        <end position="633"/>
    </location>
</feature>
<dbReference type="PROSITE" id="PS01209">
    <property type="entry name" value="LDLRA_1"/>
    <property type="match status" value="3"/>
</dbReference>
<dbReference type="SUPFAM" id="SSF63825">
    <property type="entry name" value="YWTD domain"/>
    <property type="match status" value="2"/>
</dbReference>
<dbReference type="GO" id="GO:0005509">
    <property type="term" value="F:calcium ion binding"/>
    <property type="evidence" value="ECO:0007669"/>
    <property type="project" value="InterPro"/>
</dbReference>
<sequence>MNCTDLAVGHACWCGAGRRGGGRRCEPVDHCAEDEPCAHLCRNTVDSFVCSCHAGYRLMADGVNCAPITNIKPSLILTNRYYIRRLGLSPRSERSTLLVHNLTNAVGLDYDWAAGCVYWSDVTRAGSSIQRLCGLQPERHLRDQRPGELPDHGGREPELLHGITLHNPDGLAVDWVGGNLYWCDKGTDTIEVSRLDGRHRRVLRASQLSEPRALALAVDRGTLFWSDWGSSPHIGRMGMDGSDPRRIITKGLGWPNALLVSHATEELYFADAREDYIAVSDLEGRRVQVLFSREKFGWLRLHHVFALAEWGGRLYWSDWETRAVESCRRRPLPPALYHKELQKHANESGWELSAGGAYDCGPVAHTVHKPMDLRVWHPARQPPHPELSSLCASLNCSGLCLLSPLPPPPPGAPPGPLATAACACPEHWALGADGRSCAPNCSAAHFVCERSMKCIPFWWRCDTQDDCGDGSDEAGSCPAFHCAPGEYQCPGGARCLHPARLCDGAPHCPGGHDELHCDKFTCLTGQFKCPGNSTTGASARCLAAEKRCDRVRDCPGGEDELDCAPATCPPHHMACGDGSCISEVWVCDGDRDCADGRDEGAWCAARACQPPLFRCRAGRCLPPAWLCDQQEDCPNGEDEVGCSGGGGGCEPTYYRCAGGGRCVPGRWRCDYERDCPAGDDERGCTPRNCSETEFRCDSGECISGSLRCSGAPQCGDASDERGCGGAGGAGGGAGGAGGGGATAVCTHSGDTIPQEWWCDGEADCGDGSDEASCGARLLPCAGGWRCARGAGAGAGGAGDAGGDCLPHSYRCDGKDDCGGADEGAQCEHLACMPDMIRCGDNTCVPSNLQCDGVADCSDAADELPELCGRLGIRSNLCEDGEKLCPDARCVPEGGSCDEAWARAACDWQACSQLCLQRQHHNHTCKCASGYRQHKSADGNVTCEILGPQPELLVASETEIQVWAMFKRETDARTIYKHKPEDGVRISAVAGGAAEGAARYWWADRKHGHIYAFTPGAGAEPNIIVRDAGAVRALRVEWASQRLYWVSRGGAGAGPGGAGGVYSCDLRGARRLTHYTHHLAYPDDLVLFNETREMFWTDLGPQPGIYRASLSGTGARLLAAPPPGAPAPPAPAPARRLRRPAALALDAPARRLYFYDDYYGTLETVRLDGTQRALRIVAGRGNNITHYNVTAAGAASPGLPHGCARLAVWGERVLCAHAHGLLAADKRRRGAPLQATGATMHLVDIHIMHPALYTYEQKRVTHAHGLLAADKRRRGAPLQATGATMHLVDIHIMHPALYTYESNPCLAERRCAGGAVCVPSSDNVDHATCLCPDQRRAKTSEDGSVRCVSPSSPTPAPAPPAAPACPASCGGGACVVSGGVASCRCQELYSGPRCETYRCADHCRRGRCELDAAGPRGADGKLPLKVRDYHLHLPGGSVGRALRAVRPRARPRPRAPGPQCAGVRCENGGACRLQHDLAECVCAPGFVGARCEQCADAAPCPAGGVCRRKAGGVVCEPSTVATQCSDVLCGEHGTCVEVNSTAACSCAAGWAGARCDLPDATHEARGHELCTPDRCLHGGSCVLTAPAAGDAGGAVCACAGGWGGARCAHYVGRDHACDAAACAAPTICVWAPGAGAGPGAARCACPQGAPCAPPAPAPAHAALWLGAAALIAVLLAVAAVVYHIYRKSREGLFGHSRLADNVEISNPMYLAGEELEPEPYERHKNGGNHFANPVYESMYSPERATTEEHATLLEEGSGSPPPAERAALL</sequence>
<dbReference type="InterPro" id="IPR026823">
    <property type="entry name" value="cEGF"/>
</dbReference>
<keyword evidence="6" id="KW-0677">Repeat</keyword>
<feature type="region of interest" description="Disordered" evidence="15">
    <location>
        <begin position="1740"/>
        <end position="1768"/>
    </location>
</feature>
<dbReference type="PROSITE" id="PS00010">
    <property type="entry name" value="ASX_HYDROXYL"/>
    <property type="match status" value="1"/>
</dbReference>
<dbReference type="GO" id="GO:0005886">
    <property type="term" value="C:plasma membrane"/>
    <property type="evidence" value="ECO:0007669"/>
    <property type="project" value="TreeGrafter"/>
</dbReference>
<evidence type="ECO:0000256" key="16">
    <source>
        <dbReference type="SAM" id="Phobius"/>
    </source>
</evidence>
<protein>
    <submittedName>
        <fullName evidence="18">(diamondback moth) hypothetical protein</fullName>
    </submittedName>
</protein>
<feature type="domain" description="EGF-like" evidence="17">
    <location>
        <begin position="1565"/>
        <end position="1607"/>
    </location>
</feature>
<evidence type="ECO:0000256" key="6">
    <source>
        <dbReference type="ARBA" id="ARBA00022737"/>
    </source>
</evidence>
<dbReference type="InterPro" id="IPR051221">
    <property type="entry name" value="LDLR-related"/>
</dbReference>
<dbReference type="PROSITE" id="PS50026">
    <property type="entry name" value="EGF_3"/>
    <property type="match status" value="5"/>
</dbReference>
<dbReference type="InterPro" id="IPR036055">
    <property type="entry name" value="LDL_receptor-like_sf"/>
</dbReference>
<comment type="subcellular location">
    <subcellularLocation>
        <location evidence="1">Membrane</location>
        <topology evidence="1">Single-pass type I membrane protein</topology>
    </subcellularLocation>
</comment>
<evidence type="ECO:0000313" key="19">
    <source>
        <dbReference type="Proteomes" id="UP000653454"/>
    </source>
</evidence>
<feature type="disulfide bond" evidence="13">
    <location>
        <begin position="669"/>
        <end position="684"/>
    </location>
</feature>